<comment type="domain">
    <text evidence="12">Contains an N-terminal zinc-binding domain, a central core domain that contains the primase activity, and a C-terminal DnaB-binding domain.</text>
</comment>
<dbReference type="InterPro" id="IPR036977">
    <property type="entry name" value="DNA_primase_Znf_CHC2"/>
</dbReference>
<keyword evidence="1 12" id="KW-0240">DNA-directed RNA polymerase</keyword>
<reference evidence="15 16" key="1">
    <citation type="submission" date="2020-02" db="EMBL/GenBank/DDBJ databases">
        <authorList>
            <person name="Babadi Z.K."/>
            <person name="Risdian C."/>
            <person name="Ebrahimipour G.H."/>
            <person name="Wink J."/>
        </authorList>
    </citation>
    <scope>NUCLEOTIDE SEQUENCE [LARGE SCALE GENOMIC DNA]</scope>
    <source>
        <strain evidence="15 16">ZKHCc1 1396</strain>
    </source>
</reference>
<dbReference type="InterPro" id="IPR037068">
    <property type="entry name" value="DNA_primase_core_N_sf"/>
</dbReference>
<dbReference type="Pfam" id="PF08275">
    <property type="entry name" value="DNAG_N"/>
    <property type="match status" value="1"/>
</dbReference>
<dbReference type="InterPro" id="IPR013264">
    <property type="entry name" value="DNAG_N"/>
</dbReference>
<evidence type="ECO:0000256" key="8">
    <source>
        <dbReference type="ARBA" id="ARBA00022833"/>
    </source>
</evidence>
<name>A0ABR9PKX6_9BACT</name>
<accession>A0ABR9PKX6</accession>
<evidence type="ECO:0000256" key="7">
    <source>
        <dbReference type="ARBA" id="ARBA00022771"/>
    </source>
</evidence>
<dbReference type="RefSeq" id="WP_193347927.1">
    <property type="nucleotide sequence ID" value="NZ_JAAIYO010000002.1"/>
</dbReference>
<feature type="zinc finger region" description="CHC2-type" evidence="12">
    <location>
        <begin position="37"/>
        <end position="61"/>
    </location>
</feature>
<dbReference type="EC" id="2.7.7.101" evidence="12"/>
<keyword evidence="4 12" id="KW-0548">Nucleotidyltransferase</keyword>
<evidence type="ECO:0000256" key="3">
    <source>
        <dbReference type="ARBA" id="ARBA00022679"/>
    </source>
</evidence>
<sequence>MIPEHKIQEVLDRVDIVTLVSRHVELKKAGREFKGRCPFHQEKTPSFYVVPEKRFYFCHGCRASGDAVSFIQRYLGKTFQDAVRDLAQEVGIDLEAAQDPGLKERQQVKEATDFAAEHFRSLLWEDGGRAARAYLATRGVTDEVAQGFGLGWAPAEWSLLADRLQKNGMLEWGLKAGLVTKRNSGDGCIDFFRSRLMVPIRAPEGRPIAFGGRLVAAEDGPKYLNSRESRLYNKSETLFGMDQARDEIHKRKTAVLVEGYFDCIGLHQVGVRHAVALCSTNLTAGHLQGLKRAEARDLVLLLDGDSAGLAAVERLAGPLLAAGAPTRVALLPQGDDPDVFARREGTDGVERLLDGAQPLTAYLFATLLPTGKQASFEEKMAALERLKPVTAQVPPGLTRSTLISALAGHFGWMPAQIETSLQYKAPPTPKLAPGPGGYAMASQDVPRPVPKPQAERPPPESECLYVAAVLREPRLLTRDVFRVCDELSHMGLRMVLAQTTSGQGVEEALFEATEVVKRALLEAGRRLSAGGSELEGEFVQVCRDIMVRRIDERLVYIKRATEQTPGAFDLTEETRQLLSERKELLALRKRVLDELRPASSGTGTKAPMQPV</sequence>
<proteinExistence type="inferred from homology"/>
<keyword evidence="7 12" id="KW-0863">Zinc-finger</keyword>
<keyword evidence="2 12" id="KW-0639">Primosome</keyword>
<comment type="subunit">
    <text evidence="12">Monomer. Interacts with DnaB.</text>
</comment>
<dbReference type="Pfam" id="PF13155">
    <property type="entry name" value="Toprim_2"/>
    <property type="match status" value="1"/>
</dbReference>
<dbReference type="InterPro" id="IPR034151">
    <property type="entry name" value="TOPRIM_DnaG_bac"/>
</dbReference>
<evidence type="ECO:0000256" key="5">
    <source>
        <dbReference type="ARBA" id="ARBA00022705"/>
    </source>
</evidence>
<keyword evidence="16" id="KW-1185">Reference proteome</keyword>
<feature type="domain" description="Toprim" evidence="14">
    <location>
        <begin position="252"/>
        <end position="345"/>
    </location>
</feature>
<dbReference type="SUPFAM" id="SSF57783">
    <property type="entry name" value="Zinc beta-ribbon"/>
    <property type="match status" value="1"/>
</dbReference>
<evidence type="ECO:0000256" key="9">
    <source>
        <dbReference type="ARBA" id="ARBA00022842"/>
    </source>
</evidence>
<keyword evidence="5 12" id="KW-0235">DNA replication</keyword>
<dbReference type="SMART" id="SM00400">
    <property type="entry name" value="ZnF_CHCC"/>
    <property type="match status" value="1"/>
</dbReference>
<dbReference type="SMART" id="SM00493">
    <property type="entry name" value="TOPRIM"/>
    <property type="match status" value="1"/>
</dbReference>
<dbReference type="PANTHER" id="PTHR30313:SF2">
    <property type="entry name" value="DNA PRIMASE"/>
    <property type="match status" value="1"/>
</dbReference>
<evidence type="ECO:0000256" key="4">
    <source>
        <dbReference type="ARBA" id="ARBA00022695"/>
    </source>
</evidence>
<evidence type="ECO:0000256" key="1">
    <source>
        <dbReference type="ARBA" id="ARBA00022478"/>
    </source>
</evidence>
<feature type="region of interest" description="Disordered" evidence="13">
    <location>
        <begin position="433"/>
        <end position="459"/>
    </location>
</feature>
<comment type="catalytic activity">
    <reaction evidence="12">
        <text>ssDNA + n NTP = ssDNA/pppN(pN)n-1 hybrid + (n-1) diphosphate.</text>
        <dbReference type="EC" id="2.7.7.101"/>
    </reaction>
</comment>
<dbReference type="Gene3D" id="3.90.980.10">
    <property type="entry name" value="DNA primase, catalytic core, N-terminal domain"/>
    <property type="match status" value="1"/>
</dbReference>
<evidence type="ECO:0000256" key="13">
    <source>
        <dbReference type="SAM" id="MobiDB-lite"/>
    </source>
</evidence>
<dbReference type="CDD" id="cd03364">
    <property type="entry name" value="TOPRIM_DnaG_primases"/>
    <property type="match status" value="1"/>
</dbReference>
<dbReference type="NCBIfam" id="TIGR01391">
    <property type="entry name" value="dnaG"/>
    <property type="match status" value="1"/>
</dbReference>
<dbReference type="Gene3D" id="3.40.1360.10">
    <property type="match status" value="1"/>
</dbReference>
<dbReference type="InterPro" id="IPR006295">
    <property type="entry name" value="DNA_primase_DnaG"/>
</dbReference>
<keyword evidence="10 12" id="KW-0238">DNA-binding</keyword>
<comment type="function">
    <text evidence="12">RNA polymerase that catalyzes the synthesis of short RNA molecules used as primers for DNA polymerase during DNA replication.</text>
</comment>
<organism evidence="15 16">
    <name type="scientific">Corallococcus soli</name>
    <dbReference type="NCBI Taxonomy" id="2710757"/>
    <lineage>
        <taxon>Bacteria</taxon>
        <taxon>Pseudomonadati</taxon>
        <taxon>Myxococcota</taxon>
        <taxon>Myxococcia</taxon>
        <taxon>Myxococcales</taxon>
        <taxon>Cystobacterineae</taxon>
        <taxon>Myxococcaceae</taxon>
        <taxon>Corallococcus</taxon>
    </lineage>
</organism>
<dbReference type="InterPro" id="IPR030846">
    <property type="entry name" value="DnaG_bac"/>
</dbReference>
<dbReference type="HAMAP" id="MF_00974">
    <property type="entry name" value="DNA_primase_DnaG"/>
    <property type="match status" value="1"/>
</dbReference>
<keyword evidence="6 12" id="KW-0479">Metal-binding</keyword>
<dbReference type="PANTHER" id="PTHR30313">
    <property type="entry name" value="DNA PRIMASE"/>
    <property type="match status" value="1"/>
</dbReference>
<comment type="caution">
    <text evidence="15">The sequence shown here is derived from an EMBL/GenBank/DDBJ whole genome shotgun (WGS) entry which is preliminary data.</text>
</comment>
<dbReference type="Pfam" id="PF10410">
    <property type="entry name" value="DnaB_bind"/>
    <property type="match status" value="1"/>
</dbReference>
<evidence type="ECO:0000313" key="15">
    <source>
        <dbReference type="EMBL" id="MBE4748539.1"/>
    </source>
</evidence>
<dbReference type="Proteomes" id="UP001516472">
    <property type="component" value="Unassembled WGS sequence"/>
</dbReference>
<evidence type="ECO:0000259" key="14">
    <source>
        <dbReference type="PROSITE" id="PS50880"/>
    </source>
</evidence>
<comment type="similarity">
    <text evidence="12">Belongs to the DnaG primase family.</text>
</comment>
<dbReference type="InterPro" id="IPR006171">
    <property type="entry name" value="TOPRIM_dom"/>
</dbReference>
<keyword evidence="8 12" id="KW-0862">Zinc</keyword>
<dbReference type="SUPFAM" id="SSF56731">
    <property type="entry name" value="DNA primase core"/>
    <property type="match status" value="1"/>
</dbReference>
<dbReference type="InterPro" id="IPR019475">
    <property type="entry name" value="DNA_primase_DnaB-bd"/>
</dbReference>
<keyword evidence="11 12" id="KW-0804">Transcription</keyword>
<dbReference type="PROSITE" id="PS50880">
    <property type="entry name" value="TOPRIM"/>
    <property type="match status" value="1"/>
</dbReference>
<keyword evidence="9" id="KW-0460">Magnesium</keyword>
<dbReference type="Pfam" id="PF01807">
    <property type="entry name" value="Zn_ribbon_DnaG"/>
    <property type="match status" value="1"/>
</dbReference>
<dbReference type="EMBL" id="JAAIYO010000002">
    <property type="protein sequence ID" value="MBE4748539.1"/>
    <property type="molecule type" value="Genomic_DNA"/>
</dbReference>
<keyword evidence="3 12" id="KW-0808">Transferase</keyword>
<evidence type="ECO:0000313" key="16">
    <source>
        <dbReference type="Proteomes" id="UP001516472"/>
    </source>
</evidence>
<dbReference type="InterPro" id="IPR002694">
    <property type="entry name" value="Znf_CHC2"/>
</dbReference>
<gene>
    <name evidence="12 15" type="primary">dnaG</name>
    <name evidence="15" type="ORF">G4177_10225</name>
</gene>
<evidence type="ECO:0000256" key="2">
    <source>
        <dbReference type="ARBA" id="ARBA00022515"/>
    </source>
</evidence>
<comment type="cofactor">
    <cofactor evidence="12">
        <name>Zn(2+)</name>
        <dbReference type="ChEBI" id="CHEBI:29105"/>
    </cofactor>
    <text evidence="12">Binds 1 zinc ion per monomer.</text>
</comment>
<dbReference type="InterPro" id="IPR050219">
    <property type="entry name" value="DnaG_primase"/>
</dbReference>
<dbReference type="Gene3D" id="3.90.580.10">
    <property type="entry name" value="Zinc finger, CHC2-type domain"/>
    <property type="match status" value="1"/>
</dbReference>
<evidence type="ECO:0000256" key="12">
    <source>
        <dbReference type="HAMAP-Rule" id="MF_00974"/>
    </source>
</evidence>
<protein>
    <recommendedName>
        <fullName evidence="12">DNA primase</fullName>
        <ecNumber evidence="12">2.7.7.101</ecNumber>
    </recommendedName>
</protein>
<evidence type="ECO:0000256" key="6">
    <source>
        <dbReference type="ARBA" id="ARBA00022723"/>
    </source>
</evidence>
<evidence type="ECO:0000256" key="10">
    <source>
        <dbReference type="ARBA" id="ARBA00023125"/>
    </source>
</evidence>
<evidence type="ECO:0000256" key="11">
    <source>
        <dbReference type="ARBA" id="ARBA00023163"/>
    </source>
</evidence>